<accession>V4U858</accession>
<gene>
    <name evidence="1" type="ORF">CICLE_v10006400mg</name>
</gene>
<dbReference type="Proteomes" id="UP000030687">
    <property type="component" value="Unassembled WGS sequence"/>
</dbReference>
<name>V4U858_CITCL</name>
<dbReference type="AlphaFoldDB" id="V4U858"/>
<reference evidence="1 2" key="1">
    <citation type="submission" date="2013-10" db="EMBL/GenBank/DDBJ databases">
        <authorList>
            <consortium name="International Citrus Genome Consortium"/>
            <person name="Jenkins J."/>
            <person name="Schmutz J."/>
            <person name="Prochnik S."/>
            <person name="Rokhsar D."/>
            <person name="Gmitter F."/>
            <person name="Ollitrault P."/>
            <person name="Machado M."/>
            <person name="Talon M."/>
            <person name="Wincker P."/>
            <person name="Jaillon O."/>
            <person name="Morgante M."/>
        </authorList>
    </citation>
    <scope>NUCLEOTIDE SEQUENCE</scope>
    <source>
        <strain evidence="2">cv. Clemenules</strain>
    </source>
</reference>
<dbReference type="Gramene" id="ESR35459">
    <property type="protein sequence ID" value="ESR35459"/>
    <property type="gene ID" value="CICLE_v10006400mg"/>
</dbReference>
<sequence>MLAFHEQNRMPLSHGREVKGIVVMWSTQLTSLRASSIREDGKKQLVIPRQVMGR</sequence>
<dbReference type="InParanoid" id="V4U858"/>
<dbReference type="KEGG" id="cic:CICLE_v10006400mg"/>
<keyword evidence="2" id="KW-1185">Reference proteome</keyword>
<dbReference type="EMBL" id="KI537036">
    <property type="protein sequence ID" value="ESR35459.1"/>
    <property type="molecule type" value="Genomic_DNA"/>
</dbReference>
<proteinExistence type="predicted"/>
<protein>
    <submittedName>
        <fullName evidence="1">Uncharacterized protein</fullName>
    </submittedName>
</protein>
<organism evidence="1 2">
    <name type="scientific">Citrus clementina</name>
    <name type="common">Clementine</name>
    <name type="synonym">Citrus deliciosa x Citrus sinensis</name>
    <dbReference type="NCBI Taxonomy" id="85681"/>
    <lineage>
        <taxon>Eukaryota</taxon>
        <taxon>Viridiplantae</taxon>
        <taxon>Streptophyta</taxon>
        <taxon>Embryophyta</taxon>
        <taxon>Tracheophyta</taxon>
        <taxon>Spermatophyta</taxon>
        <taxon>Magnoliopsida</taxon>
        <taxon>eudicotyledons</taxon>
        <taxon>Gunneridae</taxon>
        <taxon>Pentapetalae</taxon>
        <taxon>rosids</taxon>
        <taxon>malvids</taxon>
        <taxon>Sapindales</taxon>
        <taxon>Rutaceae</taxon>
        <taxon>Aurantioideae</taxon>
        <taxon>Citrus</taxon>
    </lineage>
</organism>
<evidence type="ECO:0000313" key="2">
    <source>
        <dbReference type="Proteomes" id="UP000030687"/>
    </source>
</evidence>
<evidence type="ECO:0000313" key="1">
    <source>
        <dbReference type="EMBL" id="ESR35459.1"/>
    </source>
</evidence>